<comment type="subcellular location">
    <subcellularLocation>
        <location evidence="1">Membrane</location>
        <topology evidence="1">Single-pass membrane protein</topology>
    </subcellularLocation>
</comment>
<reference evidence="8" key="1">
    <citation type="submission" date="2023-10" db="EMBL/GenBank/DDBJ databases">
        <title>Chromosome-level genome of the transformable northern wattle, Acacia crassicarpa.</title>
        <authorList>
            <person name="Massaro I."/>
            <person name="Sinha N.R."/>
            <person name="Poethig S."/>
            <person name="Leichty A.R."/>
        </authorList>
    </citation>
    <scope>NUCLEOTIDE SEQUENCE</scope>
    <source>
        <strain evidence="8">Acra3RX</strain>
        <tissue evidence="8">Leaf</tissue>
    </source>
</reference>
<evidence type="ECO:0000259" key="7">
    <source>
        <dbReference type="Pfam" id="PF03168"/>
    </source>
</evidence>
<evidence type="ECO:0000256" key="2">
    <source>
        <dbReference type="ARBA" id="ARBA00022692"/>
    </source>
</evidence>
<dbReference type="PANTHER" id="PTHR31234">
    <property type="entry name" value="LATE EMBRYOGENESIS ABUNDANT (LEA) HYDROXYPROLINE-RICH GLYCOPROTEIN FAMILY"/>
    <property type="match status" value="1"/>
</dbReference>
<evidence type="ECO:0000256" key="5">
    <source>
        <dbReference type="SAM" id="MobiDB-lite"/>
    </source>
</evidence>
<dbReference type="AlphaFoldDB" id="A0AAE1M9B6"/>
<dbReference type="GO" id="GO:0005886">
    <property type="term" value="C:plasma membrane"/>
    <property type="evidence" value="ECO:0007669"/>
    <property type="project" value="TreeGrafter"/>
</dbReference>
<feature type="compositionally biased region" description="Pro residues" evidence="5">
    <location>
        <begin position="17"/>
        <end position="30"/>
    </location>
</feature>
<organism evidence="8 9">
    <name type="scientific">Acacia crassicarpa</name>
    <name type="common">northern wattle</name>
    <dbReference type="NCBI Taxonomy" id="499986"/>
    <lineage>
        <taxon>Eukaryota</taxon>
        <taxon>Viridiplantae</taxon>
        <taxon>Streptophyta</taxon>
        <taxon>Embryophyta</taxon>
        <taxon>Tracheophyta</taxon>
        <taxon>Spermatophyta</taxon>
        <taxon>Magnoliopsida</taxon>
        <taxon>eudicotyledons</taxon>
        <taxon>Gunneridae</taxon>
        <taxon>Pentapetalae</taxon>
        <taxon>rosids</taxon>
        <taxon>fabids</taxon>
        <taxon>Fabales</taxon>
        <taxon>Fabaceae</taxon>
        <taxon>Caesalpinioideae</taxon>
        <taxon>mimosoid clade</taxon>
        <taxon>Acacieae</taxon>
        <taxon>Acacia</taxon>
    </lineage>
</organism>
<evidence type="ECO:0000256" key="6">
    <source>
        <dbReference type="SAM" id="Phobius"/>
    </source>
</evidence>
<evidence type="ECO:0000256" key="1">
    <source>
        <dbReference type="ARBA" id="ARBA00004167"/>
    </source>
</evidence>
<evidence type="ECO:0000256" key="4">
    <source>
        <dbReference type="ARBA" id="ARBA00023136"/>
    </source>
</evidence>
<gene>
    <name evidence="8" type="ORF">QN277_006923</name>
</gene>
<name>A0AAE1M9B6_9FABA</name>
<evidence type="ECO:0000313" key="8">
    <source>
        <dbReference type="EMBL" id="KAK4257320.1"/>
    </source>
</evidence>
<protein>
    <recommendedName>
        <fullName evidence="7">Late embryogenesis abundant protein LEA-2 subgroup domain-containing protein</fullName>
    </recommendedName>
</protein>
<keyword evidence="9" id="KW-1185">Reference proteome</keyword>
<keyword evidence="2 6" id="KW-0812">Transmembrane</keyword>
<accession>A0AAE1M9B6</accession>
<comment type="caution">
    <text evidence="8">The sequence shown here is derived from an EMBL/GenBank/DDBJ whole genome shotgun (WGS) entry which is preliminary data.</text>
</comment>
<dbReference type="EMBL" id="JAWXYG010000012">
    <property type="protein sequence ID" value="KAK4257320.1"/>
    <property type="molecule type" value="Genomic_DNA"/>
</dbReference>
<feature type="transmembrane region" description="Helical" evidence="6">
    <location>
        <begin position="72"/>
        <end position="97"/>
    </location>
</feature>
<dbReference type="GO" id="GO:0098542">
    <property type="term" value="P:defense response to other organism"/>
    <property type="evidence" value="ECO:0007669"/>
    <property type="project" value="InterPro"/>
</dbReference>
<sequence length="258" mass="28951">MADQVHSRNSYVVPRNPIHPAPENPVPPSPEQTYIIQIPRDEAIRFSPSENGRRMEQYVRRENRWRPSCCRLLCWQICLLIFGIALGGAVLNLILVLEGPRYTIERISIHGMNLTSRESQAISPEFDIALRAKNLYTIFGIHYQKDSSVKVYYNELRLVDGALPAFYQPSNNVTVFQTSLKGFMVVLTSTDAKALGDAQNKRIVPLTLMLEAPVKLKAGSVETWKMTVMGNCLITVDSLTAKANVVSNNCDIFINLLG</sequence>
<dbReference type="InterPro" id="IPR004864">
    <property type="entry name" value="LEA_2"/>
</dbReference>
<feature type="region of interest" description="Disordered" evidence="5">
    <location>
        <begin position="1"/>
        <end position="31"/>
    </location>
</feature>
<feature type="domain" description="Late embryogenesis abundant protein LEA-2 subgroup" evidence="7">
    <location>
        <begin position="130"/>
        <end position="227"/>
    </location>
</feature>
<dbReference type="InterPro" id="IPR044839">
    <property type="entry name" value="NDR1-like"/>
</dbReference>
<keyword evidence="4 6" id="KW-0472">Membrane</keyword>
<keyword evidence="3 6" id="KW-1133">Transmembrane helix</keyword>
<proteinExistence type="predicted"/>
<evidence type="ECO:0000256" key="3">
    <source>
        <dbReference type="ARBA" id="ARBA00022989"/>
    </source>
</evidence>
<dbReference type="Proteomes" id="UP001293593">
    <property type="component" value="Unassembled WGS sequence"/>
</dbReference>
<dbReference type="PANTHER" id="PTHR31234:SF70">
    <property type="entry name" value="LATE EMBRYOGENESIS ABUNDANT PROTEIN LEA-2 SUBGROUP DOMAIN-CONTAINING PROTEIN"/>
    <property type="match status" value="1"/>
</dbReference>
<dbReference type="Pfam" id="PF03168">
    <property type="entry name" value="LEA_2"/>
    <property type="match status" value="1"/>
</dbReference>
<evidence type="ECO:0000313" key="9">
    <source>
        <dbReference type="Proteomes" id="UP001293593"/>
    </source>
</evidence>